<feature type="domain" description="HTH arsR-type" evidence="2">
    <location>
        <begin position="1"/>
        <end position="95"/>
    </location>
</feature>
<dbReference type="SUPFAM" id="SSF46785">
    <property type="entry name" value="Winged helix' DNA-binding domain"/>
    <property type="match status" value="1"/>
</dbReference>
<dbReference type="AlphaFoldDB" id="A0A2S9JIJ8"/>
<evidence type="ECO:0000256" key="1">
    <source>
        <dbReference type="SAM" id="MobiDB-lite"/>
    </source>
</evidence>
<protein>
    <submittedName>
        <fullName evidence="3">Transcriptional regulator</fullName>
    </submittedName>
</protein>
<name>A0A2S9JIJ8_9HYPH</name>
<dbReference type="CDD" id="cd00090">
    <property type="entry name" value="HTH_ARSR"/>
    <property type="match status" value="1"/>
</dbReference>
<dbReference type="EMBL" id="PVBT01000003">
    <property type="protein sequence ID" value="PRD52907.1"/>
    <property type="molecule type" value="Genomic_DNA"/>
</dbReference>
<feature type="region of interest" description="Disordered" evidence="1">
    <location>
        <begin position="112"/>
        <end position="132"/>
    </location>
</feature>
<dbReference type="InterPro" id="IPR011991">
    <property type="entry name" value="ArsR-like_HTH"/>
</dbReference>
<dbReference type="GO" id="GO:0003700">
    <property type="term" value="F:DNA-binding transcription factor activity"/>
    <property type="evidence" value="ECO:0007669"/>
    <property type="project" value="InterPro"/>
</dbReference>
<evidence type="ECO:0000259" key="2">
    <source>
        <dbReference type="PROSITE" id="PS50987"/>
    </source>
</evidence>
<dbReference type="RefSeq" id="WP_105733921.1">
    <property type="nucleotide sequence ID" value="NZ_PVBT01000003.1"/>
</dbReference>
<dbReference type="InterPro" id="IPR036388">
    <property type="entry name" value="WH-like_DNA-bd_sf"/>
</dbReference>
<dbReference type="SMART" id="SM00418">
    <property type="entry name" value="HTH_ARSR"/>
    <property type="match status" value="1"/>
</dbReference>
<dbReference type="PANTHER" id="PTHR38600">
    <property type="entry name" value="TRANSCRIPTIONAL REGULATORY PROTEIN"/>
    <property type="match status" value="1"/>
</dbReference>
<dbReference type="PANTHER" id="PTHR38600:SF2">
    <property type="entry name" value="SLL0088 PROTEIN"/>
    <property type="match status" value="1"/>
</dbReference>
<dbReference type="NCBIfam" id="NF033788">
    <property type="entry name" value="HTH_metalloreg"/>
    <property type="match status" value="1"/>
</dbReference>
<dbReference type="PRINTS" id="PR00778">
    <property type="entry name" value="HTHARSR"/>
</dbReference>
<dbReference type="PROSITE" id="PS50987">
    <property type="entry name" value="HTH_ARSR_2"/>
    <property type="match status" value="1"/>
</dbReference>
<accession>A0A2S9JIJ8</accession>
<dbReference type="Proteomes" id="UP000238563">
    <property type="component" value="Unassembled WGS sequence"/>
</dbReference>
<reference evidence="3 4" key="1">
    <citation type="submission" date="2018-02" db="EMBL/GenBank/DDBJ databases">
        <title>The draft genome of Phyllobacterium myrsinacearum DSM5892.</title>
        <authorList>
            <person name="Li L."/>
            <person name="Liu L."/>
            <person name="Zhang X."/>
            <person name="Wang T."/>
        </authorList>
    </citation>
    <scope>NUCLEOTIDE SEQUENCE [LARGE SCALE GENOMIC DNA]</scope>
    <source>
        <strain evidence="3 4">DSM 5892</strain>
    </source>
</reference>
<organism evidence="3 4">
    <name type="scientific">Phyllobacterium myrsinacearum</name>
    <dbReference type="NCBI Taxonomy" id="28101"/>
    <lineage>
        <taxon>Bacteria</taxon>
        <taxon>Pseudomonadati</taxon>
        <taxon>Pseudomonadota</taxon>
        <taxon>Alphaproteobacteria</taxon>
        <taxon>Hyphomicrobiales</taxon>
        <taxon>Phyllobacteriaceae</taxon>
        <taxon>Phyllobacterium</taxon>
    </lineage>
</organism>
<dbReference type="InterPro" id="IPR001845">
    <property type="entry name" value="HTH_ArsR_DNA-bd_dom"/>
</dbReference>
<evidence type="ECO:0000313" key="4">
    <source>
        <dbReference type="Proteomes" id="UP000238563"/>
    </source>
</evidence>
<dbReference type="Gene3D" id="1.10.10.10">
    <property type="entry name" value="Winged helix-like DNA-binding domain superfamily/Winged helix DNA-binding domain"/>
    <property type="match status" value="1"/>
</dbReference>
<keyword evidence="4" id="KW-1185">Reference proteome</keyword>
<sequence length="132" mass="15114">MVEYDTPTLDAVFHALSDPTRRAMLHRLSTHERTVSELATPFNMSLAGASKHIKVLEAAGLVRRHVQGRTHICALQAVRLAEAQEWLRYYEQFWDERLDDLEDILRAEDRALADTAKHGPRKVPKSKPDTKE</sequence>
<dbReference type="InterPro" id="IPR036390">
    <property type="entry name" value="WH_DNA-bd_sf"/>
</dbReference>
<dbReference type="OrthoDB" id="9790747at2"/>
<proteinExistence type="predicted"/>
<dbReference type="Pfam" id="PF12840">
    <property type="entry name" value="HTH_20"/>
    <property type="match status" value="1"/>
</dbReference>
<gene>
    <name evidence="3" type="ORF">C5750_10780</name>
</gene>
<comment type="caution">
    <text evidence="3">The sequence shown here is derived from an EMBL/GenBank/DDBJ whole genome shotgun (WGS) entry which is preliminary data.</text>
</comment>
<evidence type="ECO:0000313" key="3">
    <source>
        <dbReference type="EMBL" id="PRD52907.1"/>
    </source>
</evidence>